<dbReference type="InterPro" id="IPR057309">
    <property type="entry name" value="PcsB_CC"/>
</dbReference>
<dbReference type="InterPro" id="IPR010611">
    <property type="entry name" value="3D_dom"/>
</dbReference>
<dbReference type="Proteomes" id="UP001058273">
    <property type="component" value="Chromosome"/>
</dbReference>
<reference evidence="7" key="2">
    <citation type="submission" date="2022-08" db="EMBL/GenBank/DDBJ databases">
        <authorList>
            <person name="Poehlein A."/>
            <person name="Guzman J."/>
            <person name="Daniel R."/>
            <person name="Vilcinskas A."/>
        </authorList>
    </citation>
    <scope>NUCLEOTIDE SEQUENCE</scope>
    <source>
        <strain evidence="7">G314FT</strain>
    </source>
</reference>
<feature type="domain" description="3D" evidence="5">
    <location>
        <begin position="303"/>
        <end position="362"/>
    </location>
</feature>
<keyword evidence="8" id="KW-1185">Reference proteome</keyword>
<evidence type="ECO:0000313" key="8">
    <source>
        <dbReference type="Proteomes" id="UP001058273"/>
    </source>
</evidence>
<sequence length="363" mass="39760">MLNYKTAITGLLCLVMLTSMPVSLLAATSENEVKKQSVEISQKIDSALDNVNKNYKALEELKSEVVNTETKILSTQQQIEKTKRSMDKRKELIASRMKTIQTNQQSTTMVDTLLNANSVSDFINRAYAMSVLQTAEKSKIDTLETDTEKLEKLRKELVMDQQILSEKQSKVETDKVALESQVNDLKKELADNEATLKKLSEERVIKEAQAAKEKELAKKAQEAKKTTKVNTNNSSSMNETATAENNNKAEVTNSTNATPVSTDKPASSGNGRVLTMQSTAYSYSEAGLTPYTATGIDLRQNSRVIAVDSSVIPLNSLVEVSGYGFAVAGDTGGAIKGNIIDVHFSTVAECLQWGRRTVTVTVQ</sequence>
<dbReference type="PANTHER" id="PTHR39160">
    <property type="entry name" value="CELL WALL-BINDING PROTEIN YOCH"/>
    <property type="match status" value="1"/>
</dbReference>
<evidence type="ECO:0000259" key="6">
    <source>
        <dbReference type="Pfam" id="PF24568"/>
    </source>
</evidence>
<feature type="compositionally biased region" description="Polar residues" evidence="3">
    <location>
        <begin position="254"/>
        <end position="272"/>
    </location>
</feature>
<dbReference type="Pfam" id="PF06725">
    <property type="entry name" value="3D"/>
    <property type="match status" value="1"/>
</dbReference>
<organism evidence="7 8">
    <name type="scientific">Vagococcus luciliae</name>
    <dbReference type="NCBI Taxonomy" id="2920380"/>
    <lineage>
        <taxon>Bacteria</taxon>
        <taxon>Bacillati</taxon>
        <taxon>Bacillota</taxon>
        <taxon>Bacilli</taxon>
        <taxon>Lactobacillales</taxon>
        <taxon>Enterococcaceae</taxon>
        <taxon>Vagococcus</taxon>
    </lineage>
</organism>
<proteinExistence type="predicted"/>
<keyword evidence="2" id="KW-0175">Coiled coil</keyword>
<evidence type="ECO:0008006" key="9">
    <source>
        <dbReference type="Google" id="ProtNLM"/>
    </source>
</evidence>
<dbReference type="EMBL" id="CP102451">
    <property type="protein sequence ID" value="UUV98535.1"/>
    <property type="molecule type" value="Genomic_DNA"/>
</dbReference>
<protein>
    <recommendedName>
        <fullName evidence="9">3D domain-containing protein</fullName>
    </recommendedName>
</protein>
<feature type="domain" description="Peptidoglycan hydrolase PcsB coiled-coil" evidence="6">
    <location>
        <begin position="79"/>
        <end position="152"/>
    </location>
</feature>
<dbReference type="InterPro" id="IPR051933">
    <property type="entry name" value="Resuscitation_pf_RpfB"/>
</dbReference>
<feature type="compositionally biased region" description="Low complexity" evidence="3">
    <location>
        <begin position="238"/>
        <end position="253"/>
    </location>
</feature>
<gene>
    <name evidence="7" type="ORF">G314FT_06880</name>
</gene>
<feature type="region of interest" description="Disordered" evidence="3">
    <location>
        <begin position="216"/>
        <end position="272"/>
    </location>
</feature>
<evidence type="ECO:0000313" key="7">
    <source>
        <dbReference type="EMBL" id="UUV98535.1"/>
    </source>
</evidence>
<dbReference type="Pfam" id="PF24568">
    <property type="entry name" value="CC_PcsB"/>
    <property type="match status" value="1"/>
</dbReference>
<dbReference type="PANTHER" id="PTHR39160:SF4">
    <property type="entry name" value="RESUSCITATION-PROMOTING FACTOR RPFB"/>
    <property type="match status" value="1"/>
</dbReference>
<evidence type="ECO:0000256" key="3">
    <source>
        <dbReference type="SAM" id="MobiDB-lite"/>
    </source>
</evidence>
<evidence type="ECO:0000256" key="2">
    <source>
        <dbReference type="SAM" id="Coils"/>
    </source>
</evidence>
<feature type="coiled-coil region" evidence="2">
    <location>
        <begin position="41"/>
        <end position="78"/>
    </location>
</feature>
<keyword evidence="1 4" id="KW-0732">Signal</keyword>
<dbReference type="CDD" id="cd22786">
    <property type="entry name" value="DPBB_YuiC-like"/>
    <property type="match status" value="1"/>
</dbReference>
<dbReference type="InterPro" id="IPR036908">
    <property type="entry name" value="RlpA-like_sf"/>
</dbReference>
<dbReference type="Gene3D" id="6.10.250.3150">
    <property type="match status" value="1"/>
</dbReference>
<accession>A0ABY5NY10</accession>
<reference evidence="7" key="1">
    <citation type="submission" date="2022-08" db="EMBL/GenBank/DDBJ databases">
        <title>Genome sequence of Vagococcus luciliae DSM 112651.</title>
        <authorList>
            <person name="Juan G."/>
            <person name="Anja P."/>
            <person name="Rolf D."/>
            <person name="Kampfer P."/>
            <person name="Vilcinskas A."/>
        </authorList>
    </citation>
    <scope>NUCLEOTIDE SEQUENCE</scope>
    <source>
        <strain evidence="7">G314FT</strain>
    </source>
</reference>
<name>A0ABY5NY10_9ENTE</name>
<feature type="chain" id="PRO_5045228760" description="3D domain-containing protein" evidence="4">
    <location>
        <begin position="27"/>
        <end position="363"/>
    </location>
</feature>
<feature type="compositionally biased region" description="Basic and acidic residues" evidence="3">
    <location>
        <begin position="216"/>
        <end position="225"/>
    </location>
</feature>
<evidence type="ECO:0000256" key="4">
    <source>
        <dbReference type="SAM" id="SignalP"/>
    </source>
</evidence>
<dbReference type="SUPFAM" id="SSF50685">
    <property type="entry name" value="Barwin-like endoglucanases"/>
    <property type="match status" value="1"/>
</dbReference>
<evidence type="ECO:0000259" key="5">
    <source>
        <dbReference type="Pfam" id="PF06725"/>
    </source>
</evidence>
<feature type="signal peptide" evidence="4">
    <location>
        <begin position="1"/>
        <end position="26"/>
    </location>
</feature>
<evidence type="ECO:0000256" key="1">
    <source>
        <dbReference type="ARBA" id="ARBA00022729"/>
    </source>
</evidence>